<keyword evidence="3 6" id="KW-0285">Flavoprotein</keyword>
<dbReference type="Gene3D" id="1.10.540.10">
    <property type="entry name" value="Acyl-CoA dehydrogenase/oxidase, N-terminal domain"/>
    <property type="match status" value="1"/>
</dbReference>
<name>A0ABP8RTF3_9PSEU</name>
<dbReference type="InterPro" id="IPR009100">
    <property type="entry name" value="AcylCoA_DH/oxidase_NM_dom_sf"/>
</dbReference>
<gene>
    <name evidence="10" type="ORF">GCM10023175_34760</name>
</gene>
<dbReference type="InterPro" id="IPR052161">
    <property type="entry name" value="Mycobact_Acyl-CoA_DH"/>
</dbReference>
<dbReference type="InterPro" id="IPR006089">
    <property type="entry name" value="Acyl-CoA_DH_CS"/>
</dbReference>
<proteinExistence type="inferred from homology"/>
<accession>A0ABP8RTF3</accession>
<keyword evidence="5 6" id="KW-0560">Oxidoreductase</keyword>
<evidence type="ECO:0000313" key="10">
    <source>
        <dbReference type="EMBL" id="GAA4548456.1"/>
    </source>
</evidence>
<dbReference type="PANTHER" id="PTHR43292">
    <property type="entry name" value="ACYL-COA DEHYDROGENASE"/>
    <property type="match status" value="1"/>
</dbReference>
<evidence type="ECO:0000256" key="4">
    <source>
        <dbReference type="ARBA" id="ARBA00022827"/>
    </source>
</evidence>
<dbReference type="SUPFAM" id="SSF47203">
    <property type="entry name" value="Acyl-CoA dehydrogenase C-terminal domain-like"/>
    <property type="match status" value="1"/>
</dbReference>
<evidence type="ECO:0000259" key="7">
    <source>
        <dbReference type="Pfam" id="PF00441"/>
    </source>
</evidence>
<evidence type="ECO:0000256" key="5">
    <source>
        <dbReference type="ARBA" id="ARBA00023002"/>
    </source>
</evidence>
<dbReference type="RefSeq" id="WP_345419127.1">
    <property type="nucleotide sequence ID" value="NZ_BAABGT010000040.1"/>
</dbReference>
<dbReference type="InterPro" id="IPR006091">
    <property type="entry name" value="Acyl-CoA_Oxase/DH_mid-dom"/>
</dbReference>
<dbReference type="EMBL" id="BAABGT010000040">
    <property type="protein sequence ID" value="GAA4548456.1"/>
    <property type="molecule type" value="Genomic_DNA"/>
</dbReference>
<organism evidence="10 11">
    <name type="scientific">Pseudonocardia xishanensis</name>
    <dbReference type="NCBI Taxonomy" id="630995"/>
    <lineage>
        <taxon>Bacteria</taxon>
        <taxon>Bacillati</taxon>
        <taxon>Actinomycetota</taxon>
        <taxon>Actinomycetes</taxon>
        <taxon>Pseudonocardiales</taxon>
        <taxon>Pseudonocardiaceae</taxon>
        <taxon>Pseudonocardia</taxon>
    </lineage>
</organism>
<dbReference type="Proteomes" id="UP001501598">
    <property type="component" value="Unassembled WGS sequence"/>
</dbReference>
<dbReference type="InterPro" id="IPR009075">
    <property type="entry name" value="AcylCo_DH/oxidase_C"/>
</dbReference>
<evidence type="ECO:0000256" key="2">
    <source>
        <dbReference type="ARBA" id="ARBA00009347"/>
    </source>
</evidence>
<dbReference type="Gene3D" id="2.40.110.10">
    <property type="entry name" value="Butyryl-CoA Dehydrogenase, subunit A, domain 2"/>
    <property type="match status" value="1"/>
</dbReference>
<comment type="cofactor">
    <cofactor evidence="1 6">
        <name>FAD</name>
        <dbReference type="ChEBI" id="CHEBI:57692"/>
    </cofactor>
</comment>
<dbReference type="InterPro" id="IPR046373">
    <property type="entry name" value="Acyl-CoA_Oxase/DH_mid-dom_sf"/>
</dbReference>
<feature type="domain" description="Acyl-CoA dehydrogenase/oxidase N-terminal" evidence="9">
    <location>
        <begin position="13"/>
        <end position="122"/>
    </location>
</feature>
<dbReference type="PANTHER" id="PTHR43292:SF4">
    <property type="entry name" value="ACYL-COA DEHYDROGENASE FADE34"/>
    <property type="match status" value="1"/>
</dbReference>
<dbReference type="Pfam" id="PF02771">
    <property type="entry name" value="Acyl-CoA_dh_N"/>
    <property type="match status" value="1"/>
</dbReference>
<dbReference type="SUPFAM" id="SSF56645">
    <property type="entry name" value="Acyl-CoA dehydrogenase NM domain-like"/>
    <property type="match status" value="1"/>
</dbReference>
<comment type="caution">
    <text evidence="10">The sequence shown here is derived from an EMBL/GenBank/DDBJ whole genome shotgun (WGS) entry which is preliminary data.</text>
</comment>
<evidence type="ECO:0000259" key="8">
    <source>
        <dbReference type="Pfam" id="PF02770"/>
    </source>
</evidence>
<reference evidence="11" key="1">
    <citation type="journal article" date="2019" name="Int. J. Syst. Evol. Microbiol.">
        <title>The Global Catalogue of Microorganisms (GCM) 10K type strain sequencing project: providing services to taxonomists for standard genome sequencing and annotation.</title>
        <authorList>
            <consortium name="The Broad Institute Genomics Platform"/>
            <consortium name="The Broad Institute Genome Sequencing Center for Infectious Disease"/>
            <person name="Wu L."/>
            <person name="Ma J."/>
        </authorList>
    </citation>
    <scope>NUCLEOTIDE SEQUENCE [LARGE SCALE GENOMIC DNA]</scope>
    <source>
        <strain evidence="11">JCM 17906</strain>
    </source>
</reference>
<protein>
    <submittedName>
        <fullName evidence="10">Acyl-CoA dehydrogenase family protein</fullName>
    </submittedName>
</protein>
<sequence>MTGTHDQDPYRAELRARVRAFVDQWRTDRHVEPTCDSWMRGFDPEFSRALAARGWIGITWPTEFGGAGSSNRDRLAVTEELLRAGAPIAAHWIGDRQIGPAILRHGTEELRKELLPAITAGEAVYCLGMSEPGAGSDLASVTTRADRVEGGWRVSGRKVWTSHAHHATHMYLLARTEKAERKHQGLSEFVLDLPSEGIEISPIRDLSGEHHFNEVVLDGVFVPEHRLLGTAGDGWRQVVEQLSFERGGPERVLSTYPLLAELIGHPTARQPHIATRLGGLAARLATLRRLAWELAGALDDGRAPVQEAVTLKYLGNAFECSVVELAREVFGAGGGAGARLFRGALAAQPGFTIRGGAADVLLGLLAREEAR</sequence>
<evidence type="ECO:0000313" key="11">
    <source>
        <dbReference type="Proteomes" id="UP001501598"/>
    </source>
</evidence>
<feature type="domain" description="Acyl-CoA dehydrogenase/oxidase C-terminal" evidence="7">
    <location>
        <begin position="264"/>
        <end position="367"/>
    </location>
</feature>
<comment type="similarity">
    <text evidence="2 6">Belongs to the acyl-CoA dehydrogenase family.</text>
</comment>
<feature type="domain" description="Acyl-CoA oxidase/dehydrogenase middle" evidence="8">
    <location>
        <begin position="126"/>
        <end position="219"/>
    </location>
</feature>
<dbReference type="InterPro" id="IPR037069">
    <property type="entry name" value="AcylCoA_DH/ox_N_sf"/>
</dbReference>
<dbReference type="Pfam" id="PF02770">
    <property type="entry name" value="Acyl-CoA_dh_M"/>
    <property type="match status" value="1"/>
</dbReference>
<dbReference type="InterPro" id="IPR036250">
    <property type="entry name" value="AcylCo_DH-like_C"/>
</dbReference>
<keyword evidence="4 6" id="KW-0274">FAD</keyword>
<evidence type="ECO:0000259" key="9">
    <source>
        <dbReference type="Pfam" id="PF02771"/>
    </source>
</evidence>
<evidence type="ECO:0000256" key="6">
    <source>
        <dbReference type="RuleBase" id="RU362125"/>
    </source>
</evidence>
<dbReference type="Gene3D" id="1.20.140.10">
    <property type="entry name" value="Butyryl-CoA Dehydrogenase, subunit A, domain 3"/>
    <property type="match status" value="1"/>
</dbReference>
<evidence type="ECO:0000256" key="1">
    <source>
        <dbReference type="ARBA" id="ARBA00001974"/>
    </source>
</evidence>
<dbReference type="PROSITE" id="PS00072">
    <property type="entry name" value="ACYL_COA_DH_1"/>
    <property type="match status" value="1"/>
</dbReference>
<dbReference type="Pfam" id="PF00441">
    <property type="entry name" value="Acyl-CoA_dh_1"/>
    <property type="match status" value="1"/>
</dbReference>
<keyword evidence="11" id="KW-1185">Reference proteome</keyword>
<evidence type="ECO:0000256" key="3">
    <source>
        <dbReference type="ARBA" id="ARBA00022630"/>
    </source>
</evidence>
<dbReference type="InterPro" id="IPR013786">
    <property type="entry name" value="AcylCoA_DH/ox_N"/>
</dbReference>